<protein>
    <submittedName>
        <fullName evidence="1">Uncharacterized protein</fullName>
    </submittedName>
</protein>
<dbReference type="AlphaFoldDB" id="A0A2A3YZN8"/>
<proteinExistence type="predicted"/>
<dbReference type="Proteomes" id="UP000218620">
    <property type="component" value="Unassembled WGS sequence"/>
</dbReference>
<gene>
    <name evidence="1" type="ORF">CIK65_00955</name>
</gene>
<comment type="caution">
    <text evidence="1">The sequence shown here is derived from an EMBL/GenBank/DDBJ whole genome shotgun (WGS) entry which is preliminary data.</text>
</comment>
<dbReference type="EMBL" id="NRGQ01000002">
    <property type="protein sequence ID" value="PCC44764.1"/>
    <property type="molecule type" value="Genomic_DNA"/>
</dbReference>
<accession>A0A2A3YZN8</accession>
<evidence type="ECO:0000313" key="2">
    <source>
        <dbReference type="Proteomes" id="UP000218620"/>
    </source>
</evidence>
<name>A0A2A3YZN8_BREAU</name>
<sequence length="304" mass="33343">MLQKAIPYNDQEGQQSLEGNTHMVSITGPHVALGMLPHLSPDASIVRVWADYAAEAVALESESPLIPVGMNHLTASDLDYLDGRLAGLGGAGYCFLFASMLGAPPESVFSFLQSEDTRADLLNRRDVNHYRRTRQRPDAELTGSGTDDVRRLLLLNSQISDSDRERSVREWNLPAEEVSRPMQVARRQKVLHPDWGTSAFLTLCCVSASLTAEDATSADSTTRTYMLAELGSARSSNSSRRNLFHDPNWDQRARPATDGLTAGYFIAERLAAELGTDHIAWSLVLNDLEGSITDRIETAKAALT</sequence>
<reference evidence="1 2" key="1">
    <citation type="journal article" date="2017" name="Elife">
        <title>Extensive horizontal gene transfer in cheese-associated bacteria.</title>
        <authorList>
            <person name="Bonham K.S."/>
            <person name="Wolfe B.E."/>
            <person name="Dutton R.J."/>
        </authorList>
    </citation>
    <scope>NUCLEOTIDE SEQUENCE [LARGE SCALE GENOMIC DNA]</scope>
    <source>
        <strain evidence="1 2">962_8</strain>
    </source>
</reference>
<organism evidence="1 2">
    <name type="scientific">Brevibacterium aurantiacum</name>
    <dbReference type="NCBI Taxonomy" id="273384"/>
    <lineage>
        <taxon>Bacteria</taxon>
        <taxon>Bacillati</taxon>
        <taxon>Actinomycetota</taxon>
        <taxon>Actinomycetes</taxon>
        <taxon>Micrococcales</taxon>
        <taxon>Brevibacteriaceae</taxon>
        <taxon>Brevibacterium</taxon>
    </lineage>
</organism>
<evidence type="ECO:0000313" key="1">
    <source>
        <dbReference type="EMBL" id="PCC44764.1"/>
    </source>
</evidence>